<accession>A0A4V0NGS6</accession>
<organism evidence="1 2">
    <name type="scientific">Sorangium cellulosum</name>
    <name type="common">Polyangium cellulosum</name>
    <dbReference type="NCBI Taxonomy" id="56"/>
    <lineage>
        <taxon>Bacteria</taxon>
        <taxon>Pseudomonadati</taxon>
        <taxon>Myxococcota</taxon>
        <taxon>Polyangia</taxon>
        <taxon>Polyangiales</taxon>
        <taxon>Polyangiaceae</taxon>
        <taxon>Sorangium</taxon>
    </lineage>
</organism>
<gene>
    <name evidence="1" type="ORF">SOCE836_063710</name>
</gene>
<name>A0A4V0NGS6_SORCE</name>
<evidence type="ECO:0000313" key="1">
    <source>
        <dbReference type="EMBL" id="AUX34202.1"/>
    </source>
</evidence>
<reference evidence="1 2" key="1">
    <citation type="submission" date="2015-09" db="EMBL/GenBank/DDBJ databases">
        <title>Sorangium comparison.</title>
        <authorList>
            <person name="Zaburannyi N."/>
            <person name="Bunk B."/>
            <person name="Overmann J."/>
            <person name="Mueller R."/>
        </authorList>
    </citation>
    <scope>NUCLEOTIDE SEQUENCE [LARGE SCALE GENOMIC DNA]</scope>
    <source>
        <strain evidence="1 2">So ce836</strain>
    </source>
</reference>
<dbReference type="Proteomes" id="UP000295497">
    <property type="component" value="Chromosome"/>
</dbReference>
<evidence type="ECO:0000313" key="2">
    <source>
        <dbReference type="Proteomes" id="UP000295497"/>
    </source>
</evidence>
<dbReference type="AlphaFoldDB" id="A0A4V0NGS6"/>
<dbReference type="EMBL" id="CP012672">
    <property type="protein sequence ID" value="AUX34202.1"/>
    <property type="molecule type" value="Genomic_DNA"/>
</dbReference>
<proteinExistence type="predicted"/>
<sequence>MVAPRLSPLTLALLAVSCGPAAGPTPAARFGPGSR</sequence>
<dbReference type="PROSITE" id="PS51257">
    <property type="entry name" value="PROKAR_LIPOPROTEIN"/>
    <property type="match status" value="1"/>
</dbReference>
<protein>
    <submittedName>
        <fullName evidence="1">Uncharacterized protein</fullName>
    </submittedName>
</protein>